<evidence type="ECO:0000313" key="1">
    <source>
        <dbReference type="EMBL" id="MFC5403682.1"/>
    </source>
</evidence>
<dbReference type="RefSeq" id="WP_378133285.1">
    <property type="nucleotide sequence ID" value="NZ_JBHSMI010000025.1"/>
</dbReference>
<organism evidence="1 2">
    <name type="scientific">Cohnella soli</name>
    <dbReference type="NCBI Taxonomy" id="425005"/>
    <lineage>
        <taxon>Bacteria</taxon>
        <taxon>Bacillati</taxon>
        <taxon>Bacillota</taxon>
        <taxon>Bacilli</taxon>
        <taxon>Bacillales</taxon>
        <taxon>Paenibacillaceae</taxon>
        <taxon>Cohnella</taxon>
    </lineage>
</organism>
<dbReference type="CDD" id="cd02947">
    <property type="entry name" value="TRX_family"/>
    <property type="match status" value="1"/>
</dbReference>
<comment type="caution">
    <text evidence="1">The sequence shown here is derived from an EMBL/GenBank/DDBJ whole genome shotgun (WGS) entry which is preliminary data.</text>
</comment>
<protein>
    <submittedName>
        <fullName evidence="1">Thioredoxin family protein</fullName>
    </submittedName>
</protein>
<dbReference type="InterPro" id="IPR036249">
    <property type="entry name" value="Thioredoxin-like_sf"/>
</dbReference>
<name>A0ABW0HU53_9BACL</name>
<evidence type="ECO:0000313" key="2">
    <source>
        <dbReference type="Proteomes" id="UP001596113"/>
    </source>
</evidence>
<proteinExistence type="predicted"/>
<keyword evidence="2" id="KW-1185">Reference proteome</keyword>
<dbReference type="SUPFAM" id="SSF52833">
    <property type="entry name" value="Thioredoxin-like"/>
    <property type="match status" value="1"/>
</dbReference>
<accession>A0ABW0HU53</accession>
<dbReference type="Proteomes" id="UP001596113">
    <property type="component" value="Unassembled WGS sequence"/>
</dbReference>
<dbReference type="Gene3D" id="3.40.30.10">
    <property type="entry name" value="Glutaredoxin"/>
    <property type="match status" value="1"/>
</dbReference>
<reference evidence="2" key="1">
    <citation type="journal article" date="2019" name="Int. J. Syst. Evol. Microbiol.">
        <title>The Global Catalogue of Microorganisms (GCM) 10K type strain sequencing project: providing services to taxonomists for standard genome sequencing and annotation.</title>
        <authorList>
            <consortium name="The Broad Institute Genomics Platform"/>
            <consortium name="The Broad Institute Genome Sequencing Center for Infectious Disease"/>
            <person name="Wu L."/>
            <person name="Ma J."/>
        </authorList>
    </citation>
    <scope>NUCLEOTIDE SEQUENCE [LARGE SCALE GENOMIC DNA]</scope>
    <source>
        <strain evidence="2">CGMCC 1.18575</strain>
    </source>
</reference>
<dbReference type="EMBL" id="JBHSMI010000025">
    <property type="protein sequence ID" value="MFC5403682.1"/>
    <property type="molecule type" value="Genomic_DNA"/>
</dbReference>
<gene>
    <name evidence="1" type="ORF">ACFPOF_13140</name>
</gene>
<sequence>MRDWEPASWMKEWSFAPAPFAVFVHTPLCGTCLAVKKMLAVAEQLVPELPVNAANLNAMPELAQKFRIESVPCLLVKKASGEWTKNYRFPSVTELVETMRNARDER</sequence>